<protein>
    <recommendedName>
        <fullName evidence="3">Mu-like prophage I protein</fullName>
    </recommendedName>
</protein>
<evidence type="ECO:0000313" key="2">
    <source>
        <dbReference type="Proteomes" id="UP000006833"/>
    </source>
</evidence>
<dbReference type="Pfam" id="PF10123">
    <property type="entry name" value="Mu-like_Pro"/>
    <property type="match status" value="1"/>
</dbReference>
<dbReference type="RefSeq" id="WP_012176776.1">
    <property type="nucleotide sequence ID" value="NC_009952.1"/>
</dbReference>
<evidence type="ECO:0008006" key="3">
    <source>
        <dbReference type="Google" id="ProtNLM"/>
    </source>
</evidence>
<reference evidence="2" key="1">
    <citation type="journal article" date="2010" name="ISME J.">
        <title>The complete genome sequence of the algal symbiont Dinoroseobacter shibae: a hitchhiker's guide to life in the sea.</title>
        <authorList>
            <person name="Wagner-Dobler I."/>
            <person name="Ballhausen B."/>
            <person name="Berger M."/>
            <person name="Brinkhoff T."/>
            <person name="Buchholz I."/>
            <person name="Bunk B."/>
            <person name="Cypionka H."/>
            <person name="Daniel R."/>
            <person name="Drepper T."/>
            <person name="Gerdts G."/>
            <person name="Hahnke S."/>
            <person name="Han C."/>
            <person name="Jahn D."/>
            <person name="Kalhoefer D."/>
            <person name="Kiss H."/>
            <person name="Klenk H.P."/>
            <person name="Kyrpides N."/>
            <person name="Liebl W."/>
            <person name="Liesegang H."/>
            <person name="Meincke L."/>
            <person name="Pati A."/>
            <person name="Petersen J."/>
            <person name="Piekarski T."/>
            <person name="Pommerenke C."/>
            <person name="Pradella S."/>
            <person name="Pukall R."/>
            <person name="Rabus R."/>
            <person name="Stackebrandt E."/>
            <person name="Thole S."/>
            <person name="Thompson L."/>
            <person name="Tielen P."/>
            <person name="Tomasch J."/>
            <person name="von Jan M."/>
            <person name="Wanphrut N."/>
            <person name="Wichels A."/>
            <person name="Zech H."/>
            <person name="Simon M."/>
        </authorList>
    </citation>
    <scope>NUCLEOTIDE SEQUENCE [LARGE SCALE GENOMIC DNA]</scope>
    <source>
        <strain evidence="2">DSM 16493 / NCIMB 14021 / DFL 12</strain>
    </source>
</reference>
<dbReference type="HOGENOM" id="CLU_062795_2_0_5"/>
<gene>
    <name evidence="1" type="ordered locus">Dshi_0094</name>
</gene>
<keyword evidence="2" id="KW-1185">Reference proteome</keyword>
<accession>A8LKK0</accession>
<name>A8LKK0_DINSH</name>
<proteinExistence type="predicted"/>
<dbReference type="EMBL" id="CP000830">
    <property type="protein sequence ID" value="ABV91843.1"/>
    <property type="molecule type" value="Genomic_DNA"/>
</dbReference>
<organism evidence="1 2">
    <name type="scientific">Dinoroseobacter shibae (strain DSM 16493 / NCIMB 14021 / DFL 12)</name>
    <dbReference type="NCBI Taxonomy" id="398580"/>
    <lineage>
        <taxon>Bacteria</taxon>
        <taxon>Pseudomonadati</taxon>
        <taxon>Pseudomonadota</taxon>
        <taxon>Alphaproteobacteria</taxon>
        <taxon>Rhodobacterales</taxon>
        <taxon>Roseobacteraceae</taxon>
        <taxon>Dinoroseobacter</taxon>
    </lineage>
</organism>
<dbReference type="PIRSF" id="PIRSF016624">
    <property type="entry name" value="Mu_prophg_I"/>
    <property type="match status" value="1"/>
</dbReference>
<dbReference type="AlphaFoldDB" id="A8LKK0"/>
<sequence>MALETSLCAAVDLPEGRAPGKVHLLPLGRIRGRDGRVFELSDPDELVALFHQGGIDLPIDYEHQGDDPARQKNGPVPAAGWIKGLEVRPDGIWGDVSWTAKAREMLEAREYRFLSPVLMHTKTGGRITRLKGASLVHRPNLDLTALASEGDDMTDPEDTSALAAIAEALELEPAADADAIMAAIAELRSKAETAEPDPAKYVPIAALKELMQDRGATKATLSEYLVEARVTEALHAGYITPAMRSWATALCAQDPDSFEDFIASTTPAYGHLFKRAAIPGLPADASAPPETVVQSLCDQLGLKPSDFDIR</sequence>
<dbReference type="InterPro" id="IPR012106">
    <property type="entry name" value="Phage_Mu_Gp1"/>
</dbReference>
<evidence type="ECO:0000313" key="1">
    <source>
        <dbReference type="EMBL" id="ABV91843.1"/>
    </source>
</evidence>
<dbReference type="eggNOG" id="COG4388">
    <property type="taxonomic scope" value="Bacteria"/>
</dbReference>
<dbReference type="KEGG" id="dsh:Dshi_0094"/>
<dbReference type="Proteomes" id="UP000006833">
    <property type="component" value="Chromosome"/>
</dbReference>
<dbReference type="STRING" id="398580.Dshi_0094"/>